<dbReference type="OrthoDB" id="191334at2759"/>
<dbReference type="AlphaFoldDB" id="A0A6J5WAH3"/>
<evidence type="ECO:0000313" key="2">
    <source>
        <dbReference type="Proteomes" id="UP000507245"/>
    </source>
</evidence>
<evidence type="ECO:0000313" key="1">
    <source>
        <dbReference type="EMBL" id="CAB4297321.1"/>
    </source>
</evidence>
<proteinExistence type="predicted"/>
<dbReference type="Proteomes" id="UP000507245">
    <property type="component" value="Unassembled WGS sequence"/>
</dbReference>
<dbReference type="PANTHER" id="PTHR31042:SF60">
    <property type="entry name" value="CORE-2_I-BRANCHING BETA-1,6-N-ACETYLGLUCOSAMINYLTRANSFERASE FAMILY PROTEIN"/>
    <property type="match status" value="1"/>
</dbReference>
<gene>
    <name evidence="1" type="ORF">ORAREDHAP_LOCUS9223</name>
</gene>
<protein>
    <submittedName>
        <fullName evidence="1">Uncharacterized protein</fullName>
    </submittedName>
</protein>
<reference evidence="2" key="1">
    <citation type="journal article" date="2020" name="Genome Biol.">
        <title>Gamete binning: chromosome-level and haplotype-resolved genome assembly enabled by high-throughput single-cell sequencing of gamete genomes.</title>
        <authorList>
            <person name="Campoy J.A."/>
            <person name="Sun H."/>
            <person name="Goel M."/>
            <person name="Jiao W.-B."/>
            <person name="Folz-Donahue K."/>
            <person name="Wang N."/>
            <person name="Rubio M."/>
            <person name="Liu C."/>
            <person name="Kukat C."/>
            <person name="Ruiz D."/>
            <person name="Huettel B."/>
            <person name="Schneeberger K."/>
        </authorList>
    </citation>
    <scope>NUCLEOTIDE SEQUENCE [LARGE SCALE GENOMIC DNA]</scope>
    <source>
        <strain evidence="2">cv. Rojo Pasion</strain>
    </source>
</reference>
<name>A0A6J5WAH3_PRUAR</name>
<organism evidence="1 2">
    <name type="scientific">Prunus armeniaca</name>
    <name type="common">Apricot</name>
    <name type="synonym">Armeniaca vulgaris</name>
    <dbReference type="NCBI Taxonomy" id="36596"/>
    <lineage>
        <taxon>Eukaryota</taxon>
        <taxon>Viridiplantae</taxon>
        <taxon>Streptophyta</taxon>
        <taxon>Embryophyta</taxon>
        <taxon>Tracheophyta</taxon>
        <taxon>Spermatophyta</taxon>
        <taxon>Magnoliopsida</taxon>
        <taxon>eudicotyledons</taxon>
        <taxon>Gunneridae</taxon>
        <taxon>Pentapetalae</taxon>
        <taxon>rosids</taxon>
        <taxon>fabids</taxon>
        <taxon>Rosales</taxon>
        <taxon>Rosaceae</taxon>
        <taxon>Amygdaloideae</taxon>
        <taxon>Amygdaleae</taxon>
        <taxon>Prunus</taxon>
    </lineage>
</organism>
<dbReference type="EMBL" id="CAEKKB010000001">
    <property type="protein sequence ID" value="CAB4297321.1"/>
    <property type="molecule type" value="Genomic_DNA"/>
</dbReference>
<dbReference type="PANTHER" id="PTHR31042">
    <property type="entry name" value="CORE-2/I-BRANCHING BETA-1,6-N-ACETYLGLUCOSAMINYLTRANSFERASE FAMILY PROTEIN-RELATED"/>
    <property type="match status" value="1"/>
</dbReference>
<sequence>MRDPGGCMPATLTHVDWHGRFDGHPRTYEASEVGPDLIIALRNDRLKYGDEKESGNGSDWSVVERRDPFLFARKFSPDANWIVDKYGQ</sequence>
<accession>A0A6J5WAH3</accession>
<dbReference type="InterPro" id="IPR044174">
    <property type="entry name" value="BC10-like"/>
</dbReference>
<dbReference type="GO" id="GO:0016757">
    <property type="term" value="F:glycosyltransferase activity"/>
    <property type="evidence" value="ECO:0007669"/>
    <property type="project" value="InterPro"/>
</dbReference>
<keyword evidence="2" id="KW-1185">Reference proteome</keyword>